<dbReference type="Gene3D" id="2.60.120.10">
    <property type="entry name" value="Jelly Rolls"/>
    <property type="match status" value="3"/>
</dbReference>
<sequence>MACTTFVVLSLCSFLLFDGCLAQLPWESLQQQQLWGSFRQQQKHSLRGRSQCQIERLNAQKPSRSFESEAGRTEFWDRNNEEFQCAGRGVHGTVIPGCAETFESQSQSRGSGERSRRFRDRHQKILRFREGDVLALPAGVAHWAYNDGDQPLISVSLLDTSNEANQLDQRFRKFFLAGNQQREQHSHGQEGRGQSQQERGQSGNIFNGFDAEMLAEAFNIDTEMVRKLQSQDDERGFIVRAERFQVVSPQWEEEEQERPQGEWNGLEETLCQVKLRENIGNPSRADVYNPRGGRISSLNSHKLPILNHLQLSAERGVLYRNAIMVPHWNTNAHSIIYVTGGSGRIQIVGNSGRSVFNDRVSEGQVVVVPQNFAVVKKASEEGLQWVAFKTNDNAMMTPLASRLSAIRAIPEEVLMNSYDISREDAKSLKYNRDEAIILGPNPRPSRQHDA</sequence>
<dbReference type="PANTHER" id="PTHR31189">
    <property type="entry name" value="OS03G0336100 PROTEIN-RELATED"/>
    <property type="match status" value="1"/>
</dbReference>
<dbReference type="FunFam" id="2.60.120.10:FF:000073">
    <property type="entry name" value="Glycinin G1"/>
    <property type="match status" value="1"/>
</dbReference>
<keyword evidence="9" id="KW-1185">Reference proteome</keyword>
<evidence type="ECO:0000256" key="3">
    <source>
        <dbReference type="ARBA" id="ARBA00023129"/>
    </source>
</evidence>
<dbReference type="GO" id="GO:0045735">
    <property type="term" value="F:nutrient reservoir activity"/>
    <property type="evidence" value="ECO:0007669"/>
    <property type="project" value="UniProtKB-KW"/>
</dbReference>
<keyword evidence="3" id="KW-0708">Seed storage protein</keyword>
<dbReference type="SMART" id="SM00835">
    <property type="entry name" value="Cupin_1"/>
    <property type="match status" value="2"/>
</dbReference>
<evidence type="ECO:0000256" key="1">
    <source>
        <dbReference type="ARBA" id="ARBA00007178"/>
    </source>
</evidence>
<feature type="domain" description="Cupin type-1" evidence="7">
    <location>
        <begin position="277"/>
        <end position="426"/>
    </location>
</feature>
<evidence type="ECO:0000256" key="6">
    <source>
        <dbReference type="SAM" id="SignalP"/>
    </source>
</evidence>
<comment type="similarity">
    <text evidence="1">Belongs to the 11S seed storage protein (globulins) family.</text>
</comment>
<evidence type="ECO:0000256" key="4">
    <source>
        <dbReference type="ARBA" id="ARBA00023157"/>
    </source>
</evidence>
<evidence type="ECO:0000313" key="8">
    <source>
        <dbReference type="EMBL" id="KAK2982980.1"/>
    </source>
</evidence>
<dbReference type="EMBL" id="JAVXUO010001370">
    <property type="protein sequence ID" value="KAK2982980.1"/>
    <property type="molecule type" value="Genomic_DNA"/>
</dbReference>
<keyword evidence="6" id="KW-0732">Signal</keyword>
<dbReference type="InterPro" id="IPR011051">
    <property type="entry name" value="RmlC_Cupin_sf"/>
</dbReference>
<feature type="region of interest" description="Disordered" evidence="5">
    <location>
        <begin position="180"/>
        <end position="204"/>
    </location>
</feature>
<keyword evidence="2" id="KW-0758">Storage protein</keyword>
<dbReference type="PANTHER" id="PTHR31189:SF76">
    <property type="entry name" value="11S GLOBULIN SUBUNIT BETA-LIKE"/>
    <property type="match status" value="1"/>
</dbReference>
<dbReference type="Proteomes" id="UP001187471">
    <property type="component" value="Unassembled WGS sequence"/>
</dbReference>
<dbReference type="InterPro" id="IPR006045">
    <property type="entry name" value="Cupin_1"/>
</dbReference>
<protein>
    <recommendedName>
        <fullName evidence="7">Cupin type-1 domain-containing protein</fullName>
    </recommendedName>
</protein>
<proteinExistence type="inferred from homology"/>
<feature type="compositionally biased region" description="Low complexity" evidence="5">
    <location>
        <begin position="192"/>
        <end position="203"/>
    </location>
</feature>
<keyword evidence="4" id="KW-1015">Disulfide bond</keyword>
<name>A0AA88UFT9_9ASTE</name>
<evidence type="ECO:0000259" key="7">
    <source>
        <dbReference type="SMART" id="SM00835"/>
    </source>
</evidence>
<accession>A0AA88UFT9</accession>
<dbReference type="InterPro" id="IPR014710">
    <property type="entry name" value="RmlC-like_jellyroll"/>
</dbReference>
<dbReference type="Pfam" id="PF00190">
    <property type="entry name" value="Cupin_1"/>
    <property type="match status" value="2"/>
</dbReference>
<feature type="chain" id="PRO_5041694366" description="Cupin type-1 domain-containing protein" evidence="6">
    <location>
        <begin position="23"/>
        <end position="450"/>
    </location>
</feature>
<reference evidence="8" key="1">
    <citation type="submission" date="2022-12" db="EMBL/GenBank/DDBJ databases">
        <title>Draft genome assemblies for two species of Escallonia (Escalloniales).</title>
        <authorList>
            <person name="Chanderbali A."/>
            <person name="Dervinis C."/>
            <person name="Anghel I."/>
            <person name="Soltis D."/>
            <person name="Soltis P."/>
            <person name="Zapata F."/>
        </authorList>
    </citation>
    <scope>NUCLEOTIDE SEQUENCE</scope>
    <source>
        <strain evidence="8">UCBG92.1500</strain>
        <tissue evidence="8">Leaf</tissue>
    </source>
</reference>
<organism evidence="8 9">
    <name type="scientific">Escallonia rubra</name>
    <dbReference type="NCBI Taxonomy" id="112253"/>
    <lineage>
        <taxon>Eukaryota</taxon>
        <taxon>Viridiplantae</taxon>
        <taxon>Streptophyta</taxon>
        <taxon>Embryophyta</taxon>
        <taxon>Tracheophyta</taxon>
        <taxon>Spermatophyta</taxon>
        <taxon>Magnoliopsida</taxon>
        <taxon>eudicotyledons</taxon>
        <taxon>Gunneridae</taxon>
        <taxon>Pentapetalae</taxon>
        <taxon>asterids</taxon>
        <taxon>campanulids</taxon>
        <taxon>Escalloniales</taxon>
        <taxon>Escalloniaceae</taxon>
        <taxon>Escallonia</taxon>
    </lineage>
</organism>
<feature type="domain" description="Cupin type-1" evidence="7">
    <location>
        <begin position="57"/>
        <end position="226"/>
    </location>
</feature>
<dbReference type="CDD" id="cd02243">
    <property type="entry name" value="cupin_11S_legumin_C"/>
    <property type="match status" value="1"/>
</dbReference>
<dbReference type="SUPFAM" id="SSF51182">
    <property type="entry name" value="RmlC-like cupins"/>
    <property type="match status" value="1"/>
</dbReference>
<evidence type="ECO:0000256" key="2">
    <source>
        <dbReference type="ARBA" id="ARBA00022761"/>
    </source>
</evidence>
<dbReference type="CDD" id="cd02242">
    <property type="entry name" value="cupin_11S_legumin_N"/>
    <property type="match status" value="1"/>
</dbReference>
<evidence type="ECO:0000256" key="5">
    <source>
        <dbReference type="SAM" id="MobiDB-lite"/>
    </source>
</evidence>
<gene>
    <name evidence="8" type="ORF">RJ640_013917</name>
</gene>
<dbReference type="InterPro" id="IPR050253">
    <property type="entry name" value="Seed_Storage-Functional"/>
</dbReference>
<dbReference type="PRINTS" id="PR00439">
    <property type="entry name" value="11SGLOBULIN"/>
</dbReference>
<dbReference type="InterPro" id="IPR006044">
    <property type="entry name" value="11S_seedstore_pln"/>
</dbReference>
<comment type="caution">
    <text evidence="8">The sequence shown here is derived from an EMBL/GenBank/DDBJ whole genome shotgun (WGS) entry which is preliminary data.</text>
</comment>
<feature type="signal peptide" evidence="6">
    <location>
        <begin position="1"/>
        <end position="22"/>
    </location>
</feature>
<dbReference type="AlphaFoldDB" id="A0AA88UFT9"/>
<evidence type="ECO:0000313" key="9">
    <source>
        <dbReference type="Proteomes" id="UP001187471"/>
    </source>
</evidence>